<comment type="caution">
    <text evidence="1">The sequence shown here is derived from an EMBL/GenBank/DDBJ whole genome shotgun (WGS) entry which is preliminary data.</text>
</comment>
<name>A0A660CB95_9PSEU</name>
<organism evidence="1 2">
    <name type="scientific">Prauserella rugosa</name>
    <dbReference type="NCBI Taxonomy" id="43354"/>
    <lineage>
        <taxon>Bacteria</taxon>
        <taxon>Bacillati</taxon>
        <taxon>Actinomycetota</taxon>
        <taxon>Actinomycetes</taxon>
        <taxon>Pseudonocardiales</taxon>
        <taxon>Pseudonocardiaceae</taxon>
        <taxon>Prauserella</taxon>
    </lineage>
</organism>
<dbReference type="AlphaFoldDB" id="A0A660CB95"/>
<keyword evidence="2" id="KW-1185">Reference proteome</keyword>
<protein>
    <submittedName>
        <fullName evidence="1">Uncharacterized protein</fullName>
    </submittedName>
</protein>
<dbReference type="EMBL" id="VLJV01000001">
    <property type="protein sequence ID" value="TWH18191.1"/>
    <property type="molecule type" value="Genomic_DNA"/>
</dbReference>
<evidence type="ECO:0000313" key="2">
    <source>
        <dbReference type="Proteomes" id="UP000317303"/>
    </source>
</evidence>
<accession>A0A660CB95</accession>
<proteinExistence type="predicted"/>
<sequence length="50" mass="5290">MVTRESTPMPKPQIATVRGPMRSAQIDMTVAPAIAPMLIVARKLSADPSG</sequence>
<reference evidence="1 2" key="1">
    <citation type="submission" date="2019-07" db="EMBL/GenBank/DDBJ databases">
        <title>R&amp;d 2014.</title>
        <authorList>
            <person name="Klenk H.-P."/>
        </authorList>
    </citation>
    <scope>NUCLEOTIDE SEQUENCE [LARGE SCALE GENOMIC DNA]</scope>
    <source>
        <strain evidence="1 2">DSM 43194</strain>
    </source>
</reference>
<gene>
    <name evidence="1" type="ORF">JD82_00005</name>
</gene>
<dbReference type="Proteomes" id="UP000317303">
    <property type="component" value="Unassembled WGS sequence"/>
</dbReference>
<evidence type="ECO:0000313" key="1">
    <source>
        <dbReference type="EMBL" id="TWH18191.1"/>
    </source>
</evidence>